<keyword evidence="1" id="KW-0812">Transmembrane</keyword>
<dbReference type="EMBL" id="CADCVB010000156">
    <property type="protein sequence ID" value="CAA9440128.1"/>
    <property type="molecule type" value="Genomic_DNA"/>
</dbReference>
<name>A0A6J4QKQ1_9ACTN</name>
<accession>A0A6J4QKQ1</accession>
<proteinExistence type="predicted"/>
<dbReference type="AlphaFoldDB" id="A0A6J4QKQ1"/>
<reference evidence="2" key="1">
    <citation type="submission" date="2020-02" db="EMBL/GenBank/DDBJ databases">
        <authorList>
            <person name="Meier V. D."/>
        </authorList>
    </citation>
    <scope>NUCLEOTIDE SEQUENCE</scope>
    <source>
        <strain evidence="2">AVDCRST_MAG78</strain>
    </source>
</reference>
<feature type="transmembrane region" description="Helical" evidence="1">
    <location>
        <begin position="39"/>
        <end position="57"/>
    </location>
</feature>
<evidence type="ECO:0000256" key="1">
    <source>
        <dbReference type="SAM" id="Phobius"/>
    </source>
</evidence>
<evidence type="ECO:0000313" key="2">
    <source>
        <dbReference type="EMBL" id="CAA9440128.1"/>
    </source>
</evidence>
<protein>
    <submittedName>
        <fullName evidence="2">Uncharacterized protein</fullName>
    </submittedName>
</protein>
<feature type="transmembrane region" description="Helical" evidence="1">
    <location>
        <begin position="109"/>
        <end position="128"/>
    </location>
</feature>
<gene>
    <name evidence="2" type="ORF">AVDCRST_MAG78-2345</name>
</gene>
<keyword evidence="1" id="KW-0472">Membrane</keyword>
<sequence>MERDVCAGIQSCIVVTERRLTLNATEATQARTRIGPVQIGVILLALLAGGIHLYIWLIEGILSGLPQEQQMGPTYQFLFVGNFFGYLTLAAALYLPLSLLTRFRPVVRVLLIAMSIAAIASYFHVGFYDTLGNATQIIEALLIALLTVDAGMSSPSEELSGR</sequence>
<organism evidence="2">
    <name type="scientific">uncultured Rubrobacteraceae bacterium</name>
    <dbReference type="NCBI Taxonomy" id="349277"/>
    <lineage>
        <taxon>Bacteria</taxon>
        <taxon>Bacillati</taxon>
        <taxon>Actinomycetota</taxon>
        <taxon>Rubrobacteria</taxon>
        <taxon>Rubrobacterales</taxon>
        <taxon>Rubrobacteraceae</taxon>
        <taxon>environmental samples</taxon>
    </lineage>
</organism>
<feature type="transmembrane region" description="Helical" evidence="1">
    <location>
        <begin position="77"/>
        <end position="97"/>
    </location>
</feature>
<keyword evidence="1" id="KW-1133">Transmembrane helix</keyword>